<feature type="compositionally biased region" description="Polar residues" evidence="1">
    <location>
        <begin position="79"/>
        <end position="92"/>
    </location>
</feature>
<reference evidence="2 3" key="1">
    <citation type="submission" date="2021-01" db="EMBL/GenBank/DDBJ databases">
        <title>Whole genome shotgun sequence of Plantactinospora endophytica NBRC 110450.</title>
        <authorList>
            <person name="Komaki H."/>
            <person name="Tamura T."/>
        </authorList>
    </citation>
    <scope>NUCLEOTIDE SEQUENCE [LARGE SCALE GENOMIC DNA]</scope>
    <source>
        <strain evidence="2 3">NBRC 110450</strain>
    </source>
</reference>
<dbReference type="EMBL" id="BONW01000005">
    <property type="protein sequence ID" value="GIG86623.1"/>
    <property type="molecule type" value="Genomic_DNA"/>
</dbReference>
<protein>
    <recommendedName>
        <fullName evidence="4">Excreted virulence factor EspC (Type VII ESX diderm)</fullName>
    </recommendedName>
</protein>
<accession>A0ABQ4DVY9</accession>
<name>A0ABQ4DVY9_9ACTN</name>
<feature type="region of interest" description="Disordered" evidence="1">
    <location>
        <begin position="79"/>
        <end position="103"/>
    </location>
</feature>
<evidence type="ECO:0000313" key="3">
    <source>
        <dbReference type="Proteomes" id="UP000646749"/>
    </source>
</evidence>
<proteinExistence type="predicted"/>
<keyword evidence="3" id="KW-1185">Reference proteome</keyword>
<evidence type="ECO:0000313" key="2">
    <source>
        <dbReference type="EMBL" id="GIG86623.1"/>
    </source>
</evidence>
<dbReference type="Proteomes" id="UP000646749">
    <property type="component" value="Unassembled WGS sequence"/>
</dbReference>
<comment type="caution">
    <text evidence="2">The sequence shown here is derived from an EMBL/GenBank/DDBJ whole genome shotgun (WGS) entry which is preliminary data.</text>
</comment>
<organism evidence="2 3">
    <name type="scientific">Plantactinospora endophytica</name>
    <dbReference type="NCBI Taxonomy" id="673535"/>
    <lineage>
        <taxon>Bacteria</taxon>
        <taxon>Bacillati</taxon>
        <taxon>Actinomycetota</taxon>
        <taxon>Actinomycetes</taxon>
        <taxon>Micromonosporales</taxon>
        <taxon>Micromonosporaceae</taxon>
        <taxon>Plantactinospora</taxon>
    </lineage>
</organism>
<feature type="compositionally biased region" description="Basic residues" evidence="1">
    <location>
        <begin position="94"/>
        <end position="103"/>
    </location>
</feature>
<gene>
    <name evidence="2" type="ORF">Pen02_15590</name>
</gene>
<dbReference type="RefSeq" id="WP_203865246.1">
    <property type="nucleotide sequence ID" value="NZ_BONW01000005.1"/>
</dbReference>
<evidence type="ECO:0008006" key="4">
    <source>
        <dbReference type="Google" id="ProtNLM"/>
    </source>
</evidence>
<sequence>MTQPVRVNVPGLRTLGGEIVGHGAELKRNVTAVEGQLVPPGGPGVNGWATLDATVKASEGWESYLNGLGGRTEAAGQSLIDSANNYQGSDQRAGQRHGGMRVE</sequence>
<evidence type="ECO:0000256" key="1">
    <source>
        <dbReference type="SAM" id="MobiDB-lite"/>
    </source>
</evidence>